<proteinExistence type="inferred from homology"/>
<gene>
    <name evidence="9" type="ORF">IMCC14465_01760</name>
</gene>
<comment type="cofactor">
    <cofactor evidence="1 7">
        <name>pyridoxal 5'-phosphate</name>
        <dbReference type="ChEBI" id="CHEBI:597326"/>
    </cofactor>
</comment>
<feature type="region of interest" description="Disordered" evidence="8">
    <location>
        <begin position="1"/>
        <end position="26"/>
    </location>
</feature>
<dbReference type="SUPFAM" id="SSF53383">
    <property type="entry name" value="PLP-dependent transferases"/>
    <property type="match status" value="1"/>
</dbReference>
<accession>J9DXM2</accession>
<evidence type="ECO:0000256" key="4">
    <source>
        <dbReference type="ARBA" id="ARBA00023239"/>
    </source>
</evidence>
<dbReference type="eggNOG" id="COG0626">
    <property type="taxonomic scope" value="Bacteria"/>
</dbReference>
<name>J9DXM2_9PROT</name>
<reference evidence="9 10" key="1">
    <citation type="journal article" date="2012" name="J. Bacteriol.">
        <title>Genome Sequence of Strain IMCC14465, Isolated from the East Sea, Belonging to the PS1 Clade of Alphaproteobacteria.</title>
        <authorList>
            <person name="Yang S.J."/>
            <person name="Kang I."/>
            <person name="Cho J.C."/>
        </authorList>
    </citation>
    <scope>NUCLEOTIDE SEQUENCE [LARGE SCALE GENOMIC DNA]</scope>
    <source>
        <strain evidence="9 10">IMCC14465</strain>
    </source>
</reference>
<dbReference type="FunFam" id="3.40.640.10:FF:000046">
    <property type="entry name" value="Cystathionine gamma-lyase"/>
    <property type="match status" value="1"/>
</dbReference>
<dbReference type="InterPro" id="IPR015424">
    <property type="entry name" value="PyrdxlP-dep_Trfase"/>
</dbReference>
<comment type="catalytic activity">
    <reaction evidence="5">
        <text>L,L-cystathionine + H2O = L-homocysteine + pyruvate + NH4(+)</text>
        <dbReference type="Rhea" id="RHEA:13965"/>
        <dbReference type="ChEBI" id="CHEBI:15361"/>
        <dbReference type="ChEBI" id="CHEBI:15377"/>
        <dbReference type="ChEBI" id="CHEBI:28938"/>
        <dbReference type="ChEBI" id="CHEBI:58161"/>
        <dbReference type="ChEBI" id="CHEBI:58199"/>
    </reaction>
</comment>
<comment type="similarity">
    <text evidence="2 7">Belongs to the trans-sulfuration enzymes family.</text>
</comment>
<evidence type="ECO:0000256" key="3">
    <source>
        <dbReference type="ARBA" id="ARBA00022898"/>
    </source>
</evidence>
<evidence type="ECO:0000256" key="8">
    <source>
        <dbReference type="SAM" id="MobiDB-lite"/>
    </source>
</evidence>
<dbReference type="InterPro" id="IPR015422">
    <property type="entry name" value="PyrdxlP-dep_Trfase_small"/>
</dbReference>
<dbReference type="InterPro" id="IPR015421">
    <property type="entry name" value="PyrdxlP-dep_Trfase_major"/>
</dbReference>
<dbReference type="GO" id="GO:0019450">
    <property type="term" value="P:L-cysteine catabolic process to pyruvate"/>
    <property type="evidence" value="ECO:0007669"/>
    <property type="project" value="TreeGrafter"/>
</dbReference>
<dbReference type="AlphaFoldDB" id="J9DXM2"/>
<sequence length="391" mass="43434">MTKEKDKAKDKNKTPTLLAHRGRAGSSDFGAVNPPVYHASTILFDSYEDIINNRGAFTYGRRGTPTTKALEDVISSLENADGTLLVPSGLAACTLTLLALCKQGDHVLVPDNAYESTRSFSQKVLPDFGIEAEIYDPTIKDISPLIRDNTALIFLESPGSQTFEVMDLQMIIKIAQENNILTAMDNTWASPLFCKPLDMDIDVSVQSATKYVSGHADCLLGYVSAHQNVYNRLKRMYGLLGLCVGPDDVALTLRGVRTLDVRLKRHQESALKIARWLEQQEQVLRVHHPALESHPQHHLWKRDFTGSGGLFAIELNPCREAQIAAMLDDMSLFGIGYSWGGYESLMIPVILLRELGPARGPLLRLHIGLEDVEDLLEDLSEGFKRFDKART</sequence>
<dbReference type="EMBL" id="ALYF01000002">
    <property type="protein sequence ID" value="EJW21782.1"/>
    <property type="molecule type" value="Genomic_DNA"/>
</dbReference>
<evidence type="ECO:0000256" key="2">
    <source>
        <dbReference type="ARBA" id="ARBA00009077"/>
    </source>
</evidence>
<dbReference type="PANTHER" id="PTHR43500:SF1">
    <property type="entry name" value="CYSTATHIONINE BETA-LYASE-RELATED"/>
    <property type="match status" value="1"/>
</dbReference>
<dbReference type="Gene3D" id="3.40.640.10">
    <property type="entry name" value="Type I PLP-dependent aspartate aminotransferase-like (Major domain)"/>
    <property type="match status" value="1"/>
</dbReference>
<dbReference type="NCBIfam" id="TIGR01324">
    <property type="entry name" value="cysta_beta_ly_B"/>
    <property type="match status" value="1"/>
</dbReference>
<dbReference type="Proteomes" id="UP000004836">
    <property type="component" value="Unassembled WGS sequence"/>
</dbReference>
<dbReference type="Pfam" id="PF01053">
    <property type="entry name" value="Cys_Met_Meta_PP"/>
    <property type="match status" value="1"/>
</dbReference>
<dbReference type="STRING" id="1220535.IMCC14465_01760"/>
<dbReference type="GO" id="GO:0030170">
    <property type="term" value="F:pyridoxal phosphate binding"/>
    <property type="evidence" value="ECO:0007669"/>
    <property type="project" value="InterPro"/>
</dbReference>
<keyword evidence="3 6" id="KW-0663">Pyridoxal phosphate</keyword>
<dbReference type="Gene3D" id="3.90.1150.10">
    <property type="entry name" value="Aspartate Aminotransferase, domain 1"/>
    <property type="match status" value="1"/>
</dbReference>
<comment type="caution">
    <text evidence="9">The sequence shown here is derived from an EMBL/GenBank/DDBJ whole genome shotgun (WGS) entry which is preliminary data.</text>
</comment>
<keyword evidence="4" id="KW-0456">Lyase</keyword>
<dbReference type="PIRSF" id="PIRSF001434">
    <property type="entry name" value="CGS"/>
    <property type="match status" value="1"/>
</dbReference>
<dbReference type="CDD" id="cd00614">
    <property type="entry name" value="CGS_like"/>
    <property type="match status" value="1"/>
</dbReference>
<evidence type="ECO:0000256" key="7">
    <source>
        <dbReference type="RuleBase" id="RU362118"/>
    </source>
</evidence>
<evidence type="ECO:0000256" key="5">
    <source>
        <dbReference type="ARBA" id="ARBA00047517"/>
    </source>
</evidence>
<dbReference type="InterPro" id="IPR000277">
    <property type="entry name" value="Cys/Met-Metab_PyrdxlP-dep_enz"/>
</dbReference>
<feature type="compositionally biased region" description="Basic and acidic residues" evidence="8">
    <location>
        <begin position="1"/>
        <end position="13"/>
    </location>
</feature>
<evidence type="ECO:0000256" key="6">
    <source>
        <dbReference type="PIRSR" id="PIRSR001434-2"/>
    </source>
</evidence>
<dbReference type="PANTHER" id="PTHR43500">
    <property type="entry name" value="CYSTATHIONINE BETA-LYASE-RELATED"/>
    <property type="match status" value="1"/>
</dbReference>
<organism evidence="9 10">
    <name type="scientific">alpha proteobacterium IMCC14465</name>
    <dbReference type="NCBI Taxonomy" id="1220535"/>
    <lineage>
        <taxon>Bacteria</taxon>
        <taxon>Pseudomonadati</taxon>
        <taxon>Pseudomonadota</taxon>
        <taxon>Alphaproteobacteria</taxon>
        <taxon>PS1 clade</taxon>
    </lineage>
</organism>
<evidence type="ECO:0000313" key="10">
    <source>
        <dbReference type="Proteomes" id="UP000004836"/>
    </source>
</evidence>
<dbReference type="OrthoDB" id="9790858at2"/>
<dbReference type="GO" id="GO:0047804">
    <property type="term" value="F:cysteine-S-conjugate beta-lyase activity"/>
    <property type="evidence" value="ECO:0007669"/>
    <property type="project" value="InterPro"/>
</dbReference>
<dbReference type="PATRIC" id="fig|1220535.3.peg.173"/>
<evidence type="ECO:0000313" key="9">
    <source>
        <dbReference type="EMBL" id="EJW21782.1"/>
    </source>
</evidence>
<feature type="modified residue" description="N6-(pyridoxal phosphate)lysine" evidence="6">
    <location>
        <position position="210"/>
    </location>
</feature>
<evidence type="ECO:0008006" key="11">
    <source>
        <dbReference type="Google" id="ProtNLM"/>
    </source>
</evidence>
<keyword evidence="10" id="KW-1185">Reference proteome</keyword>
<dbReference type="GO" id="GO:0019346">
    <property type="term" value="P:transsulfuration"/>
    <property type="evidence" value="ECO:0007669"/>
    <property type="project" value="InterPro"/>
</dbReference>
<protein>
    <recommendedName>
        <fullName evidence="11">Cystathionine beta-lyase</fullName>
    </recommendedName>
</protein>
<evidence type="ECO:0000256" key="1">
    <source>
        <dbReference type="ARBA" id="ARBA00001933"/>
    </source>
</evidence>
<dbReference type="InterPro" id="IPR006233">
    <property type="entry name" value="Cys_b_lyase_bac"/>
</dbReference>